<keyword evidence="2" id="KW-1133">Transmembrane helix</keyword>
<feature type="transmembrane region" description="Helical" evidence="2">
    <location>
        <begin position="184"/>
        <end position="204"/>
    </location>
</feature>
<feature type="compositionally biased region" description="Acidic residues" evidence="1">
    <location>
        <begin position="259"/>
        <end position="289"/>
    </location>
</feature>
<keyword evidence="2" id="KW-0472">Membrane</keyword>
<evidence type="ECO:0000313" key="4">
    <source>
        <dbReference type="Proteomes" id="UP000823890"/>
    </source>
</evidence>
<proteinExistence type="predicted"/>
<evidence type="ECO:0000256" key="2">
    <source>
        <dbReference type="SAM" id="Phobius"/>
    </source>
</evidence>
<accession>A0A9D2NM63</accession>
<dbReference type="Proteomes" id="UP000823890">
    <property type="component" value="Unassembled WGS sequence"/>
</dbReference>
<sequence>MNSIMDVNELFDAIRGIDLNGVIREIGRDTHILTQTEIIALAVTAAVGLLICLLGLKIIRVWAALTGLIFGLAVGVTAGGLLGLNGTGVLITGGVLGLILAVLGAALYRVGVFLTVFVLAGSISTYLIVPQDWIGAAVCLAIGLVAAILAVRFVVALTIIVTSVYGAAIAGTAIYHLLPVTGDVILIVLCVVICIIGILVQLLLESRKQKKKSLQKAAEIREEKSTANEVERARAMMADLGEMQDGETTDDGSSSEKFQEEEFDEEDNEEDEFEEDDMTIIEYDTEDLSEENKNGK</sequence>
<organism evidence="3 4">
    <name type="scientific">Candidatus Mediterraneibacter faecipullorum</name>
    <dbReference type="NCBI Taxonomy" id="2838670"/>
    <lineage>
        <taxon>Bacteria</taxon>
        <taxon>Bacillati</taxon>
        <taxon>Bacillota</taxon>
        <taxon>Clostridia</taxon>
        <taxon>Lachnospirales</taxon>
        <taxon>Lachnospiraceae</taxon>
        <taxon>Mediterraneibacter</taxon>
    </lineage>
</organism>
<comment type="caution">
    <text evidence="3">The sequence shown here is derived from an EMBL/GenBank/DDBJ whole genome shotgun (WGS) entry which is preliminary data.</text>
</comment>
<dbReference type="EMBL" id="DWWO01000011">
    <property type="protein sequence ID" value="HJC33183.1"/>
    <property type="molecule type" value="Genomic_DNA"/>
</dbReference>
<dbReference type="AlphaFoldDB" id="A0A9D2NM63"/>
<reference evidence="3" key="1">
    <citation type="journal article" date="2021" name="PeerJ">
        <title>Extensive microbial diversity within the chicken gut microbiome revealed by metagenomics and culture.</title>
        <authorList>
            <person name="Gilroy R."/>
            <person name="Ravi A."/>
            <person name="Getino M."/>
            <person name="Pursley I."/>
            <person name="Horton D.L."/>
            <person name="Alikhan N.F."/>
            <person name="Baker D."/>
            <person name="Gharbi K."/>
            <person name="Hall N."/>
            <person name="Watson M."/>
            <person name="Adriaenssens E.M."/>
            <person name="Foster-Nyarko E."/>
            <person name="Jarju S."/>
            <person name="Secka A."/>
            <person name="Antonio M."/>
            <person name="Oren A."/>
            <person name="Chaudhuri R.R."/>
            <person name="La Ragione R."/>
            <person name="Hildebrand F."/>
            <person name="Pallen M.J."/>
        </authorList>
    </citation>
    <scope>NUCLEOTIDE SEQUENCE</scope>
    <source>
        <strain evidence="3">ChiW19-954</strain>
    </source>
</reference>
<feature type="transmembrane region" description="Helical" evidence="2">
    <location>
        <begin position="112"/>
        <end position="128"/>
    </location>
</feature>
<name>A0A9D2NM63_9FIRM</name>
<feature type="transmembrane region" description="Helical" evidence="2">
    <location>
        <begin position="88"/>
        <end position="107"/>
    </location>
</feature>
<feature type="transmembrane region" description="Helical" evidence="2">
    <location>
        <begin position="158"/>
        <end position="178"/>
    </location>
</feature>
<reference evidence="3" key="2">
    <citation type="submission" date="2021-04" db="EMBL/GenBank/DDBJ databases">
        <authorList>
            <person name="Gilroy R."/>
        </authorList>
    </citation>
    <scope>NUCLEOTIDE SEQUENCE</scope>
    <source>
        <strain evidence="3">ChiW19-954</strain>
    </source>
</reference>
<feature type="transmembrane region" description="Helical" evidence="2">
    <location>
        <begin position="134"/>
        <end position="151"/>
    </location>
</feature>
<evidence type="ECO:0000256" key="1">
    <source>
        <dbReference type="SAM" id="MobiDB-lite"/>
    </source>
</evidence>
<feature type="transmembrane region" description="Helical" evidence="2">
    <location>
        <begin position="61"/>
        <end position="82"/>
    </location>
</feature>
<keyword evidence="2" id="KW-0812">Transmembrane</keyword>
<gene>
    <name evidence="3" type="ORF">H9758_01155</name>
</gene>
<feature type="transmembrane region" description="Helical" evidence="2">
    <location>
        <begin position="38"/>
        <end position="56"/>
    </location>
</feature>
<feature type="region of interest" description="Disordered" evidence="1">
    <location>
        <begin position="236"/>
        <end position="296"/>
    </location>
</feature>
<protein>
    <submittedName>
        <fullName evidence="3">TMEM198/TM7SF3 family protein</fullName>
    </submittedName>
</protein>
<evidence type="ECO:0000313" key="3">
    <source>
        <dbReference type="EMBL" id="HJC33183.1"/>
    </source>
</evidence>